<evidence type="ECO:0000313" key="3">
    <source>
        <dbReference type="EMBL" id="NJB66522.1"/>
    </source>
</evidence>
<dbReference type="PANTHER" id="PTHR43228">
    <property type="entry name" value="TWO-COMPONENT RESPONSE REGULATOR"/>
    <property type="match status" value="1"/>
</dbReference>
<dbReference type="InterPro" id="IPR011006">
    <property type="entry name" value="CheY-like_superfamily"/>
</dbReference>
<dbReference type="PANTHER" id="PTHR43228:SF1">
    <property type="entry name" value="TWO-COMPONENT RESPONSE REGULATOR ARR22"/>
    <property type="match status" value="1"/>
</dbReference>
<dbReference type="SMART" id="SM00448">
    <property type="entry name" value="REC"/>
    <property type="match status" value="1"/>
</dbReference>
<dbReference type="GO" id="GO:0000160">
    <property type="term" value="P:phosphorelay signal transduction system"/>
    <property type="evidence" value="ECO:0007669"/>
    <property type="project" value="InterPro"/>
</dbReference>
<sequence length="131" mass="14802">MMRALVVEDDFVSREVLRKHLAPFFDVNIVVNGEEAVSAFRMASEERRPYNLVVMDIMMPVLDGLSALKRIREFEAERDLDPVTVIMATALSDPKTVMQSFNGCAAAGYIVKPYDGEKIRDQLVRAGFIFE</sequence>
<organism evidence="3 4">
    <name type="scientific">Desulfobaculum xiamenense</name>
    <dbReference type="NCBI Taxonomy" id="995050"/>
    <lineage>
        <taxon>Bacteria</taxon>
        <taxon>Pseudomonadati</taxon>
        <taxon>Thermodesulfobacteriota</taxon>
        <taxon>Desulfovibrionia</taxon>
        <taxon>Desulfovibrionales</taxon>
        <taxon>Desulfovibrionaceae</taxon>
        <taxon>Desulfobaculum</taxon>
    </lineage>
</organism>
<gene>
    <name evidence="3" type="ORF">GGQ74_000162</name>
</gene>
<evidence type="ECO:0000256" key="1">
    <source>
        <dbReference type="PROSITE-ProRule" id="PRU00169"/>
    </source>
</evidence>
<feature type="domain" description="Response regulatory" evidence="2">
    <location>
        <begin position="3"/>
        <end position="127"/>
    </location>
</feature>
<dbReference type="Proteomes" id="UP000580856">
    <property type="component" value="Unassembled WGS sequence"/>
</dbReference>
<accession>A0A846QJ72</accession>
<proteinExistence type="predicted"/>
<protein>
    <submittedName>
        <fullName evidence="3">Two-component system chemotaxis response regulator CheY</fullName>
    </submittedName>
</protein>
<dbReference type="CDD" id="cd17546">
    <property type="entry name" value="REC_hyHK_CKI1_RcsC-like"/>
    <property type="match status" value="1"/>
</dbReference>
<evidence type="ECO:0000313" key="4">
    <source>
        <dbReference type="Proteomes" id="UP000580856"/>
    </source>
</evidence>
<dbReference type="SUPFAM" id="SSF52172">
    <property type="entry name" value="CheY-like"/>
    <property type="match status" value="1"/>
</dbReference>
<evidence type="ECO:0000259" key="2">
    <source>
        <dbReference type="PROSITE" id="PS50110"/>
    </source>
</evidence>
<reference evidence="3 4" key="1">
    <citation type="submission" date="2020-03" db="EMBL/GenBank/DDBJ databases">
        <title>Genomic Encyclopedia of Type Strains, Phase IV (KMG-IV): sequencing the most valuable type-strain genomes for metagenomic binning, comparative biology and taxonomic classification.</title>
        <authorList>
            <person name="Goeker M."/>
        </authorList>
    </citation>
    <scope>NUCLEOTIDE SEQUENCE [LARGE SCALE GENOMIC DNA]</scope>
    <source>
        <strain evidence="3 4">DSM 24233</strain>
    </source>
</reference>
<keyword evidence="1" id="KW-0597">Phosphoprotein</keyword>
<dbReference type="AlphaFoldDB" id="A0A846QJ72"/>
<feature type="modified residue" description="4-aspartylphosphate" evidence="1">
    <location>
        <position position="56"/>
    </location>
</feature>
<keyword evidence="4" id="KW-1185">Reference proteome</keyword>
<dbReference type="RefSeq" id="WP_342448561.1">
    <property type="nucleotide sequence ID" value="NZ_JAATJA010000001.1"/>
</dbReference>
<name>A0A846QJ72_9BACT</name>
<dbReference type="PROSITE" id="PS50110">
    <property type="entry name" value="RESPONSE_REGULATORY"/>
    <property type="match status" value="1"/>
</dbReference>
<dbReference type="InterPro" id="IPR052048">
    <property type="entry name" value="ST_Response_Regulator"/>
</dbReference>
<dbReference type="InterPro" id="IPR001789">
    <property type="entry name" value="Sig_transdc_resp-reg_receiver"/>
</dbReference>
<dbReference type="EMBL" id="JAATJA010000001">
    <property type="protein sequence ID" value="NJB66522.1"/>
    <property type="molecule type" value="Genomic_DNA"/>
</dbReference>
<dbReference type="Pfam" id="PF00072">
    <property type="entry name" value="Response_reg"/>
    <property type="match status" value="1"/>
</dbReference>
<comment type="caution">
    <text evidence="3">The sequence shown here is derived from an EMBL/GenBank/DDBJ whole genome shotgun (WGS) entry which is preliminary data.</text>
</comment>
<dbReference type="Gene3D" id="3.40.50.2300">
    <property type="match status" value="1"/>
</dbReference>